<evidence type="ECO:0000313" key="3">
    <source>
        <dbReference type="Proteomes" id="UP000192907"/>
    </source>
</evidence>
<dbReference type="AlphaFoldDB" id="A0A1Y6CWQ3"/>
<evidence type="ECO:0000313" key="2">
    <source>
        <dbReference type="EMBL" id="SMF82219.1"/>
    </source>
</evidence>
<organism evidence="2 3">
    <name type="scientific">Pseudobacteriovorax antillogorgiicola</name>
    <dbReference type="NCBI Taxonomy" id="1513793"/>
    <lineage>
        <taxon>Bacteria</taxon>
        <taxon>Pseudomonadati</taxon>
        <taxon>Bdellovibrionota</taxon>
        <taxon>Oligoflexia</taxon>
        <taxon>Oligoflexales</taxon>
        <taxon>Pseudobacteriovoracaceae</taxon>
        <taxon>Pseudobacteriovorax</taxon>
    </lineage>
</organism>
<name>A0A1Y6CWQ3_9BACT</name>
<proteinExistence type="predicted"/>
<feature type="signal peptide" evidence="1">
    <location>
        <begin position="1"/>
        <end position="17"/>
    </location>
</feature>
<sequence>MKKFLMCFIFIGSTAFAGHVTGGGWARQIEISEDDYLRTKLRLSVSDQESVDLLLKDRLGQVSDVYQVKTLDREIVTLDEKTLILEKK</sequence>
<gene>
    <name evidence="2" type="ORF">SAMN06296036_14012</name>
</gene>
<accession>A0A1Y6CWQ3</accession>
<dbReference type="Proteomes" id="UP000192907">
    <property type="component" value="Unassembled WGS sequence"/>
</dbReference>
<dbReference type="EMBL" id="FWZT01000040">
    <property type="protein sequence ID" value="SMF82219.1"/>
    <property type="molecule type" value="Genomic_DNA"/>
</dbReference>
<reference evidence="3" key="1">
    <citation type="submission" date="2017-04" db="EMBL/GenBank/DDBJ databases">
        <authorList>
            <person name="Varghese N."/>
            <person name="Submissions S."/>
        </authorList>
    </citation>
    <scope>NUCLEOTIDE SEQUENCE [LARGE SCALE GENOMIC DNA]</scope>
    <source>
        <strain evidence="3">RKEM611</strain>
    </source>
</reference>
<evidence type="ECO:0000256" key="1">
    <source>
        <dbReference type="SAM" id="SignalP"/>
    </source>
</evidence>
<feature type="chain" id="PRO_5013209778" evidence="1">
    <location>
        <begin position="18"/>
        <end position="88"/>
    </location>
</feature>
<dbReference type="RefSeq" id="WP_132326080.1">
    <property type="nucleotide sequence ID" value="NZ_FWZT01000040.1"/>
</dbReference>
<keyword evidence="1" id="KW-0732">Signal</keyword>
<protein>
    <submittedName>
        <fullName evidence="2">Uncharacterized protein</fullName>
    </submittedName>
</protein>
<keyword evidence="3" id="KW-1185">Reference proteome</keyword>
<dbReference type="STRING" id="1513793.SAMN06296036_14012"/>